<reference evidence="2" key="2">
    <citation type="submission" date="2024-10" db="UniProtKB">
        <authorList>
            <consortium name="EnsemblProtists"/>
        </authorList>
    </citation>
    <scope>IDENTIFICATION</scope>
</reference>
<organism evidence="2 3">
    <name type="scientific">Emiliania huxleyi (strain CCMP1516)</name>
    <dbReference type="NCBI Taxonomy" id="280463"/>
    <lineage>
        <taxon>Eukaryota</taxon>
        <taxon>Haptista</taxon>
        <taxon>Haptophyta</taxon>
        <taxon>Prymnesiophyceae</taxon>
        <taxon>Isochrysidales</taxon>
        <taxon>Noelaerhabdaceae</taxon>
        <taxon>Emiliania</taxon>
    </lineage>
</organism>
<reference evidence="3" key="1">
    <citation type="journal article" date="2013" name="Nature">
        <title>Pan genome of the phytoplankton Emiliania underpins its global distribution.</title>
        <authorList>
            <person name="Read B.A."/>
            <person name="Kegel J."/>
            <person name="Klute M.J."/>
            <person name="Kuo A."/>
            <person name="Lefebvre S.C."/>
            <person name="Maumus F."/>
            <person name="Mayer C."/>
            <person name="Miller J."/>
            <person name="Monier A."/>
            <person name="Salamov A."/>
            <person name="Young J."/>
            <person name="Aguilar M."/>
            <person name="Claverie J.M."/>
            <person name="Frickenhaus S."/>
            <person name="Gonzalez K."/>
            <person name="Herman E.K."/>
            <person name="Lin Y.C."/>
            <person name="Napier J."/>
            <person name="Ogata H."/>
            <person name="Sarno A.F."/>
            <person name="Shmutz J."/>
            <person name="Schroeder D."/>
            <person name="de Vargas C."/>
            <person name="Verret F."/>
            <person name="von Dassow P."/>
            <person name="Valentin K."/>
            <person name="Van de Peer Y."/>
            <person name="Wheeler G."/>
            <person name="Dacks J.B."/>
            <person name="Delwiche C.F."/>
            <person name="Dyhrman S.T."/>
            <person name="Glockner G."/>
            <person name="John U."/>
            <person name="Richards T."/>
            <person name="Worden A.Z."/>
            <person name="Zhang X."/>
            <person name="Grigoriev I.V."/>
            <person name="Allen A.E."/>
            <person name="Bidle K."/>
            <person name="Borodovsky M."/>
            <person name="Bowler C."/>
            <person name="Brownlee C."/>
            <person name="Cock J.M."/>
            <person name="Elias M."/>
            <person name="Gladyshev V.N."/>
            <person name="Groth M."/>
            <person name="Guda C."/>
            <person name="Hadaegh A."/>
            <person name="Iglesias-Rodriguez M.D."/>
            <person name="Jenkins J."/>
            <person name="Jones B.M."/>
            <person name="Lawson T."/>
            <person name="Leese F."/>
            <person name="Lindquist E."/>
            <person name="Lobanov A."/>
            <person name="Lomsadze A."/>
            <person name="Malik S.B."/>
            <person name="Marsh M.E."/>
            <person name="Mackinder L."/>
            <person name="Mock T."/>
            <person name="Mueller-Roeber B."/>
            <person name="Pagarete A."/>
            <person name="Parker M."/>
            <person name="Probert I."/>
            <person name="Quesneville H."/>
            <person name="Raines C."/>
            <person name="Rensing S.A."/>
            <person name="Riano-Pachon D.M."/>
            <person name="Richier S."/>
            <person name="Rokitta S."/>
            <person name="Shiraiwa Y."/>
            <person name="Soanes D.M."/>
            <person name="van der Giezen M."/>
            <person name="Wahlund T.M."/>
            <person name="Williams B."/>
            <person name="Wilson W."/>
            <person name="Wolfe G."/>
            <person name="Wurch L.L."/>
        </authorList>
    </citation>
    <scope>NUCLEOTIDE SEQUENCE</scope>
</reference>
<accession>A0A0D3IES5</accession>
<dbReference type="PaxDb" id="2903-EOD09760"/>
<protein>
    <submittedName>
        <fullName evidence="2">Uncharacterized protein</fullName>
    </submittedName>
</protein>
<proteinExistence type="predicted"/>
<dbReference type="HOGENOM" id="CLU_148992_0_0_1"/>
<dbReference type="KEGG" id="ehx:EMIHUDRAFT_438011"/>
<dbReference type="GeneID" id="17256001"/>
<dbReference type="EnsemblProtists" id="EOD09760">
    <property type="protein sequence ID" value="EOD09760"/>
    <property type="gene ID" value="EMIHUDRAFT_438011"/>
</dbReference>
<dbReference type="RefSeq" id="XP_005762189.1">
    <property type="nucleotide sequence ID" value="XM_005762132.1"/>
</dbReference>
<evidence type="ECO:0000313" key="3">
    <source>
        <dbReference type="Proteomes" id="UP000013827"/>
    </source>
</evidence>
<dbReference type="AlphaFoldDB" id="A0A0D3IES5"/>
<evidence type="ECO:0000256" key="1">
    <source>
        <dbReference type="SAM" id="MobiDB-lite"/>
    </source>
</evidence>
<sequence>MTEGIAEAYLVYLRSICPEREVGQLMADLSDLCQAGRLSAVHELAEKARGEAAEDAQWEQVNMESLSLSDDETVGDDGRLKPAANIGASKHATREAAAIARDKAEREAAERERHAARDFGFDSVNDYIRQCKLEGAHTARCYLCGR</sequence>
<dbReference type="Proteomes" id="UP000013827">
    <property type="component" value="Unassembled WGS sequence"/>
</dbReference>
<name>A0A0D3IES5_EMIH1</name>
<feature type="region of interest" description="Disordered" evidence="1">
    <location>
        <begin position="66"/>
        <end position="111"/>
    </location>
</feature>
<feature type="compositionally biased region" description="Basic and acidic residues" evidence="1">
    <location>
        <begin position="100"/>
        <end position="111"/>
    </location>
</feature>
<evidence type="ECO:0000313" key="2">
    <source>
        <dbReference type="EnsemblProtists" id="EOD09760"/>
    </source>
</evidence>
<keyword evidence="3" id="KW-1185">Reference proteome</keyword>